<reference evidence="2 3" key="1">
    <citation type="submission" date="2016-10" db="EMBL/GenBank/DDBJ databases">
        <authorList>
            <person name="Varghese N."/>
            <person name="Submissions S."/>
        </authorList>
    </citation>
    <scope>NUCLEOTIDE SEQUENCE [LARGE SCALE GENOMIC DNA]</scope>
    <source>
        <strain evidence="2 3">DSM 21619</strain>
    </source>
</reference>
<evidence type="ECO:0000313" key="3">
    <source>
        <dbReference type="Proteomes" id="UP000199735"/>
    </source>
</evidence>
<evidence type="ECO:0000313" key="2">
    <source>
        <dbReference type="EMBL" id="SEN29449.1"/>
    </source>
</evidence>
<gene>
    <name evidence="2" type="ORF">SAMN04489762_1894</name>
</gene>
<feature type="transmembrane region" description="Helical" evidence="1">
    <location>
        <begin position="425"/>
        <end position="446"/>
    </location>
</feature>
<keyword evidence="1" id="KW-0472">Membrane</keyword>
<name>A0AAX2EFI5_9BACI</name>
<accession>A0AAX2EFI5</accession>
<comment type="caution">
    <text evidence="2">The sequence shown here is derived from an EMBL/GenBank/DDBJ whole genome shotgun (WGS) entry which is preliminary data.</text>
</comment>
<feature type="transmembrane region" description="Helical" evidence="1">
    <location>
        <begin position="224"/>
        <end position="240"/>
    </location>
</feature>
<feature type="transmembrane region" description="Helical" evidence="1">
    <location>
        <begin position="167"/>
        <end position="189"/>
    </location>
</feature>
<feature type="transmembrane region" description="Helical" evidence="1">
    <location>
        <begin position="401"/>
        <end position="419"/>
    </location>
</feature>
<feature type="transmembrane region" description="Helical" evidence="1">
    <location>
        <begin position="76"/>
        <end position="96"/>
    </location>
</feature>
<proteinExistence type="predicted"/>
<feature type="transmembrane region" description="Helical" evidence="1">
    <location>
        <begin position="6"/>
        <end position="21"/>
    </location>
</feature>
<sequence length="459" mass="52657">MISFLAISLFLIVIMLIYIYSSKSISRYGFKNINIFVMIFTLFYIVLPILFILFEEYRDTTTLYNIVLNSLSNEEILINSVLCMTFLGLILFVYHLRGKSKYSEPLSIKKVSIINKQLYKKVNLFADILFLSSAISIIILITSVGGVSQYLALGSFSRGTNTSLSDYISSGLVPLVTFSVIILVSPYLYCYLFGVKRNKWVLFKFIVSMFFAVLYLLYNQGRAPLLLFLLPFLLSSRFMEKNKTIKLILLFIICIPLLNVLNSLFTYFSYGYYSTQEQSFIASFLLEFSYPFTNFAVRETLVDIGGFRLGIDYIYWLLALIPSSILSTIGISKNMIETLGSVNTNSYSYITSMENRGGIPVDFLTFNYYEGGYITLFIGLIVTGIILRIIDDRFIYLSNNFAFRIILLRITVSILNLMTNSDWAVIARTRTDIVILILFVLFVCLYSRMKSKMLKDNDL</sequence>
<feature type="transmembrane region" description="Helical" evidence="1">
    <location>
        <begin position="280"/>
        <end position="301"/>
    </location>
</feature>
<dbReference type="EMBL" id="FOCD01000002">
    <property type="protein sequence ID" value="SEN29449.1"/>
    <property type="molecule type" value="Genomic_DNA"/>
</dbReference>
<keyword evidence="1" id="KW-1133">Transmembrane helix</keyword>
<feature type="transmembrane region" description="Helical" evidence="1">
    <location>
        <begin position="33"/>
        <end position="54"/>
    </location>
</feature>
<dbReference type="Proteomes" id="UP000199735">
    <property type="component" value="Unassembled WGS sequence"/>
</dbReference>
<keyword evidence="1" id="KW-0812">Transmembrane</keyword>
<dbReference type="AlphaFoldDB" id="A0AAX2EFI5"/>
<feature type="transmembrane region" description="Helical" evidence="1">
    <location>
        <begin position="371"/>
        <end position="389"/>
    </location>
</feature>
<evidence type="ECO:0000256" key="1">
    <source>
        <dbReference type="SAM" id="Phobius"/>
    </source>
</evidence>
<feature type="transmembrane region" description="Helical" evidence="1">
    <location>
        <begin position="313"/>
        <end position="331"/>
    </location>
</feature>
<organism evidence="2 3">
    <name type="scientific">Terribacillus saccharophilus</name>
    <dbReference type="NCBI Taxonomy" id="361277"/>
    <lineage>
        <taxon>Bacteria</taxon>
        <taxon>Bacillati</taxon>
        <taxon>Bacillota</taxon>
        <taxon>Bacilli</taxon>
        <taxon>Bacillales</taxon>
        <taxon>Bacillaceae</taxon>
        <taxon>Terribacillus</taxon>
    </lineage>
</organism>
<protein>
    <submittedName>
        <fullName evidence="2">Oligosaccharide repeat unit polymerase</fullName>
    </submittedName>
</protein>
<feature type="transmembrane region" description="Helical" evidence="1">
    <location>
        <begin position="124"/>
        <end position="147"/>
    </location>
</feature>
<dbReference type="NCBIfam" id="TIGR04370">
    <property type="entry name" value="glyco_rpt_poly"/>
    <property type="match status" value="1"/>
</dbReference>
<feature type="transmembrane region" description="Helical" evidence="1">
    <location>
        <begin position="247"/>
        <end position="268"/>
    </location>
</feature>
<feature type="transmembrane region" description="Helical" evidence="1">
    <location>
        <begin position="201"/>
        <end position="218"/>
    </location>
</feature>